<dbReference type="PROSITE" id="PS50885">
    <property type="entry name" value="HAMP"/>
    <property type="match status" value="1"/>
</dbReference>
<evidence type="ECO:0000256" key="6">
    <source>
        <dbReference type="ARBA" id="ARBA00022777"/>
    </source>
</evidence>
<feature type="domain" description="HAMP" evidence="10">
    <location>
        <begin position="90"/>
        <end position="142"/>
    </location>
</feature>
<dbReference type="Gene3D" id="1.10.287.130">
    <property type="match status" value="1"/>
</dbReference>
<evidence type="ECO:0000256" key="3">
    <source>
        <dbReference type="ARBA" id="ARBA00012438"/>
    </source>
</evidence>
<dbReference type="InterPro" id="IPR005467">
    <property type="entry name" value="His_kinase_dom"/>
</dbReference>
<dbReference type="CDD" id="cd06225">
    <property type="entry name" value="HAMP"/>
    <property type="match status" value="1"/>
</dbReference>
<comment type="subcellular location">
    <subcellularLocation>
        <location evidence="2">Membrane</location>
    </subcellularLocation>
</comment>
<dbReference type="PANTHER" id="PTHR43711:SF1">
    <property type="entry name" value="HISTIDINE KINASE 1"/>
    <property type="match status" value="1"/>
</dbReference>
<sequence length="359" mass="40424">MAKIGLRSRLFLSHLLVLMVGVTVLVITGKLSSPRFFIVHLQQLEGKGFNLHYVRTSLVDVFETTWNRGTFWSVIVGTTGAGLLSYFVAKRITKPMTLMERVTQKFAAGELHQRMPASEIPELNRLSASFNRMAASIENVEHRRRELISDLTHELRTPLTIIRGNLEQLEDGTLPPDPDIYHRLAKETRRLERLVNDLQELSKAEAGYLPIDLQRMNVRPLLETLIERFSDWIVEENLVLQLDCPPQLPGVMADPDRLEQVLVNLLGNALRHTATGSICLRTWTNGGYLWIAVIDTGSGIPPEDLPHVFDRFWRRSSGSNGTGIGLAISRRLVELQGGQMQVESEVGKGSRFEFSLPLA</sequence>
<dbReference type="Pfam" id="PF00512">
    <property type="entry name" value="HisKA"/>
    <property type="match status" value="1"/>
</dbReference>
<accession>A0ABT2N1R5</accession>
<dbReference type="Proteomes" id="UP001525890">
    <property type="component" value="Unassembled WGS sequence"/>
</dbReference>
<dbReference type="EMBL" id="JAMXFF010000054">
    <property type="protein sequence ID" value="MCT7969577.1"/>
    <property type="molecule type" value="Genomic_DNA"/>
</dbReference>
<dbReference type="InterPro" id="IPR036097">
    <property type="entry name" value="HisK_dim/P_sf"/>
</dbReference>
<dbReference type="Pfam" id="PF00672">
    <property type="entry name" value="HAMP"/>
    <property type="match status" value="1"/>
</dbReference>
<evidence type="ECO:0000256" key="2">
    <source>
        <dbReference type="ARBA" id="ARBA00004370"/>
    </source>
</evidence>
<evidence type="ECO:0000256" key="8">
    <source>
        <dbReference type="SAM" id="Phobius"/>
    </source>
</evidence>
<evidence type="ECO:0000259" key="10">
    <source>
        <dbReference type="PROSITE" id="PS50885"/>
    </source>
</evidence>
<dbReference type="SUPFAM" id="SSF47384">
    <property type="entry name" value="Homodimeric domain of signal transducing histidine kinase"/>
    <property type="match status" value="1"/>
</dbReference>
<name>A0ABT2N1R5_9CYAN</name>
<dbReference type="InterPro" id="IPR050736">
    <property type="entry name" value="Sensor_HK_Regulatory"/>
</dbReference>
<evidence type="ECO:0000256" key="5">
    <source>
        <dbReference type="ARBA" id="ARBA00022679"/>
    </source>
</evidence>
<dbReference type="InterPro" id="IPR004358">
    <property type="entry name" value="Sig_transdc_His_kin-like_C"/>
</dbReference>
<feature type="domain" description="Histidine kinase" evidence="9">
    <location>
        <begin position="150"/>
        <end position="359"/>
    </location>
</feature>
<dbReference type="InterPro" id="IPR003660">
    <property type="entry name" value="HAMP_dom"/>
</dbReference>
<dbReference type="SMART" id="SM00387">
    <property type="entry name" value="HATPase_c"/>
    <property type="match status" value="1"/>
</dbReference>
<proteinExistence type="predicted"/>
<dbReference type="EC" id="2.7.13.3" evidence="3"/>
<keyword evidence="6 11" id="KW-0418">Kinase</keyword>
<dbReference type="InterPro" id="IPR003661">
    <property type="entry name" value="HisK_dim/P_dom"/>
</dbReference>
<evidence type="ECO:0000259" key="9">
    <source>
        <dbReference type="PROSITE" id="PS50109"/>
    </source>
</evidence>
<dbReference type="SMART" id="SM00388">
    <property type="entry name" value="HisKA"/>
    <property type="match status" value="1"/>
</dbReference>
<evidence type="ECO:0000313" key="11">
    <source>
        <dbReference type="EMBL" id="MCT7969577.1"/>
    </source>
</evidence>
<dbReference type="InterPro" id="IPR003594">
    <property type="entry name" value="HATPase_dom"/>
</dbReference>
<dbReference type="SUPFAM" id="SSF55874">
    <property type="entry name" value="ATPase domain of HSP90 chaperone/DNA topoisomerase II/histidine kinase"/>
    <property type="match status" value="1"/>
</dbReference>
<dbReference type="Gene3D" id="3.30.565.10">
    <property type="entry name" value="Histidine kinase-like ATPase, C-terminal domain"/>
    <property type="match status" value="1"/>
</dbReference>
<dbReference type="PRINTS" id="PR00344">
    <property type="entry name" value="BCTRLSENSOR"/>
</dbReference>
<protein>
    <recommendedName>
        <fullName evidence="3">histidine kinase</fullName>
        <ecNumber evidence="3">2.7.13.3</ecNumber>
    </recommendedName>
</protein>
<dbReference type="CDD" id="cd00082">
    <property type="entry name" value="HisKA"/>
    <property type="match status" value="1"/>
</dbReference>
<keyword evidence="8" id="KW-0812">Transmembrane</keyword>
<keyword evidence="4" id="KW-0597">Phosphoprotein</keyword>
<keyword evidence="8" id="KW-0472">Membrane</keyword>
<dbReference type="Gene3D" id="6.10.340.10">
    <property type="match status" value="1"/>
</dbReference>
<comment type="caution">
    <text evidence="11">The sequence shown here is derived from an EMBL/GenBank/DDBJ whole genome shotgun (WGS) entry which is preliminary data.</text>
</comment>
<dbReference type="SMART" id="SM00304">
    <property type="entry name" value="HAMP"/>
    <property type="match status" value="1"/>
</dbReference>
<reference evidence="11 12" key="1">
    <citation type="journal article" date="2022" name="Front. Microbiol.">
        <title>High genomic differentiation and limited gene flow indicate recent cryptic speciation within the genus Laspinema (cyanobacteria).</title>
        <authorList>
            <person name="Stanojkovic A."/>
            <person name="Skoupy S."/>
            <person name="Skaloud P."/>
            <person name="Dvorak P."/>
        </authorList>
    </citation>
    <scope>NUCLEOTIDE SEQUENCE [LARGE SCALE GENOMIC DNA]</scope>
    <source>
        <strain evidence="11 12">D2a</strain>
    </source>
</reference>
<feature type="transmembrane region" description="Helical" evidence="8">
    <location>
        <begin position="70"/>
        <end position="89"/>
    </location>
</feature>
<evidence type="ECO:0000256" key="4">
    <source>
        <dbReference type="ARBA" id="ARBA00022553"/>
    </source>
</evidence>
<organism evidence="11 12">
    <name type="scientific">Laspinema palackyanum D2a</name>
    <dbReference type="NCBI Taxonomy" id="2953684"/>
    <lineage>
        <taxon>Bacteria</taxon>
        <taxon>Bacillati</taxon>
        <taxon>Cyanobacteriota</taxon>
        <taxon>Cyanophyceae</taxon>
        <taxon>Oscillatoriophycideae</taxon>
        <taxon>Oscillatoriales</taxon>
        <taxon>Laspinemataceae</taxon>
        <taxon>Laspinema</taxon>
        <taxon>Laspinema palackyanum</taxon>
    </lineage>
</organism>
<keyword evidence="8" id="KW-1133">Transmembrane helix</keyword>
<dbReference type="SUPFAM" id="SSF158472">
    <property type="entry name" value="HAMP domain-like"/>
    <property type="match status" value="1"/>
</dbReference>
<feature type="transmembrane region" description="Helical" evidence="8">
    <location>
        <begin position="12"/>
        <end position="31"/>
    </location>
</feature>
<evidence type="ECO:0000256" key="7">
    <source>
        <dbReference type="ARBA" id="ARBA00023012"/>
    </source>
</evidence>
<keyword evidence="12" id="KW-1185">Reference proteome</keyword>
<evidence type="ECO:0000256" key="1">
    <source>
        <dbReference type="ARBA" id="ARBA00000085"/>
    </source>
</evidence>
<dbReference type="GO" id="GO:0016301">
    <property type="term" value="F:kinase activity"/>
    <property type="evidence" value="ECO:0007669"/>
    <property type="project" value="UniProtKB-KW"/>
</dbReference>
<evidence type="ECO:0000313" key="12">
    <source>
        <dbReference type="Proteomes" id="UP001525890"/>
    </source>
</evidence>
<comment type="catalytic activity">
    <reaction evidence="1">
        <text>ATP + protein L-histidine = ADP + protein N-phospho-L-histidine.</text>
        <dbReference type="EC" id="2.7.13.3"/>
    </reaction>
</comment>
<keyword evidence="5" id="KW-0808">Transferase</keyword>
<dbReference type="PROSITE" id="PS50109">
    <property type="entry name" value="HIS_KIN"/>
    <property type="match status" value="1"/>
</dbReference>
<dbReference type="PANTHER" id="PTHR43711">
    <property type="entry name" value="TWO-COMPONENT HISTIDINE KINASE"/>
    <property type="match status" value="1"/>
</dbReference>
<keyword evidence="7" id="KW-0902">Two-component regulatory system</keyword>
<dbReference type="InterPro" id="IPR036890">
    <property type="entry name" value="HATPase_C_sf"/>
</dbReference>
<dbReference type="Pfam" id="PF02518">
    <property type="entry name" value="HATPase_c"/>
    <property type="match status" value="1"/>
</dbReference>
<gene>
    <name evidence="11" type="ORF">NG799_25010</name>
</gene>
<dbReference type="RefSeq" id="WP_368009030.1">
    <property type="nucleotide sequence ID" value="NZ_JAMXFF010000054.1"/>
</dbReference>